<accession>A0A948X1Z4</accession>
<evidence type="ECO:0000259" key="5">
    <source>
        <dbReference type="Pfam" id="PF04542"/>
    </source>
</evidence>
<dbReference type="InterPro" id="IPR013249">
    <property type="entry name" value="RNA_pol_sigma70_r4_t2"/>
</dbReference>
<feature type="domain" description="RNA polymerase sigma factor 70 region 4 type 2" evidence="6">
    <location>
        <begin position="115"/>
        <end position="166"/>
    </location>
</feature>
<sequence length="190" mass="22713">MENEFEEKYRTLFRRYYAGLSFYAARLVGEDDAEDIVQDVFLEIWKRKDTVELGGQIQSFLYRSVYTRAINVLNHKAVVENYTAEEAELMKKKLEYYQPDQSEVIRRIENRELRQEIFQAINGLPEKCREVFKLSYLYDMKNKDIADTLSISLRTVEAHMYKALKILRERLSHLHGYLLLLVFFSNIFSR</sequence>
<dbReference type="InterPro" id="IPR036388">
    <property type="entry name" value="WH-like_DNA-bd_sf"/>
</dbReference>
<dbReference type="InterPro" id="IPR007627">
    <property type="entry name" value="RNA_pol_sigma70_r2"/>
</dbReference>
<keyword evidence="3" id="KW-0731">Sigma factor</keyword>
<dbReference type="Gene3D" id="1.10.1740.10">
    <property type="match status" value="1"/>
</dbReference>
<dbReference type="EMBL" id="JAHLFJ010000044">
    <property type="protein sequence ID" value="MBU3855840.1"/>
    <property type="molecule type" value="Genomic_DNA"/>
</dbReference>
<dbReference type="InterPro" id="IPR013325">
    <property type="entry name" value="RNA_pol_sigma_r2"/>
</dbReference>
<dbReference type="Gene3D" id="1.10.10.10">
    <property type="entry name" value="Winged helix-like DNA-binding domain superfamily/Winged helix DNA-binding domain"/>
    <property type="match status" value="1"/>
</dbReference>
<organism evidence="7 8">
    <name type="scientific">Candidatus Phocaeicola excrementipullorum</name>
    <dbReference type="NCBI Taxonomy" id="2838731"/>
    <lineage>
        <taxon>Bacteria</taxon>
        <taxon>Pseudomonadati</taxon>
        <taxon>Bacteroidota</taxon>
        <taxon>Bacteroidia</taxon>
        <taxon>Bacteroidales</taxon>
        <taxon>Bacteroidaceae</taxon>
        <taxon>Phocaeicola</taxon>
    </lineage>
</organism>
<dbReference type="InterPro" id="IPR039425">
    <property type="entry name" value="RNA_pol_sigma-70-like"/>
</dbReference>
<dbReference type="AlphaFoldDB" id="A0A948X1Z4"/>
<dbReference type="PANTHER" id="PTHR43133:SF46">
    <property type="entry name" value="RNA POLYMERASE SIGMA-70 FACTOR ECF SUBFAMILY"/>
    <property type="match status" value="1"/>
</dbReference>
<evidence type="ECO:0000313" key="7">
    <source>
        <dbReference type="EMBL" id="MBU3855840.1"/>
    </source>
</evidence>
<dbReference type="Pfam" id="PF08281">
    <property type="entry name" value="Sigma70_r4_2"/>
    <property type="match status" value="1"/>
</dbReference>
<dbReference type="SUPFAM" id="SSF88659">
    <property type="entry name" value="Sigma3 and sigma4 domains of RNA polymerase sigma factors"/>
    <property type="match status" value="1"/>
</dbReference>
<dbReference type="Pfam" id="PF04542">
    <property type="entry name" value="Sigma70_r2"/>
    <property type="match status" value="1"/>
</dbReference>
<dbReference type="Proteomes" id="UP000784286">
    <property type="component" value="Unassembled WGS sequence"/>
</dbReference>
<dbReference type="GO" id="GO:0006352">
    <property type="term" value="P:DNA-templated transcription initiation"/>
    <property type="evidence" value="ECO:0007669"/>
    <property type="project" value="InterPro"/>
</dbReference>
<evidence type="ECO:0000256" key="1">
    <source>
        <dbReference type="ARBA" id="ARBA00010641"/>
    </source>
</evidence>
<comment type="similarity">
    <text evidence="1">Belongs to the sigma-70 factor family. ECF subfamily.</text>
</comment>
<keyword evidence="2" id="KW-0805">Transcription regulation</keyword>
<dbReference type="GO" id="GO:0016987">
    <property type="term" value="F:sigma factor activity"/>
    <property type="evidence" value="ECO:0007669"/>
    <property type="project" value="UniProtKB-KW"/>
</dbReference>
<gene>
    <name evidence="7" type="ORF">H9928_04665</name>
</gene>
<feature type="domain" description="RNA polymerase sigma-70 region 2" evidence="5">
    <location>
        <begin position="12"/>
        <end position="73"/>
    </location>
</feature>
<evidence type="ECO:0000256" key="3">
    <source>
        <dbReference type="ARBA" id="ARBA00023082"/>
    </source>
</evidence>
<dbReference type="NCBIfam" id="TIGR02937">
    <property type="entry name" value="sigma70-ECF"/>
    <property type="match status" value="1"/>
</dbReference>
<dbReference type="NCBIfam" id="TIGR02985">
    <property type="entry name" value="Sig70_bacteroi1"/>
    <property type="match status" value="1"/>
</dbReference>
<proteinExistence type="inferred from homology"/>
<dbReference type="GO" id="GO:0003677">
    <property type="term" value="F:DNA binding"/>
    <property type="evidence" value="ECO:0007669"/>
    <property type="project" value="InterPro"/>
</dbReference>
<keyword evidence="4" id="KW-0804">Transcription</keyword>
<dbReference type="InterPro" id="IPR013324">
    <property type="entry name" value="RNA_pol_sigma_r3/r4-like"/>
</dbReference>
<evidence type="ECO:0000256" key="2">
    <source>
        <dbReference type="ARBA" id="ARBA00023015"/>
    </source>
</evidence>
<dbReference type="PANTHER" id="PTHR43133">
    <property type="entry name" value="RNA POLYMERASE ECF-TYPE SIGMA FACTO"/>
    <property type="match status" value="1"/>
</dbReference>
<reference evidence="7" key="2">
    <citation type="submission" date="2021-04" db="EMBL/GenBank/DDBJ databases">
        <authorList>
            <person name="Gilroy R."/>
        </authorList>
    </citation>
    <scope>NUCLEOTIDE SEQUENCE</scope>
    <source>
        <strain evidence="7">8470</strain>
    </source>
</reference>
<comment type="caution">
    <text evidence="7">The sequence shown here is derived from an EMBL/GenBank/DDBJ whole genome shotgun (WGS) entry which is preliminary data.</text>
</comment>
<protein>
    <submittedName>
        <fullName evidence="7">RNA polymerase sigma-70 factor</fullName>
    </submittedName>
</protein>
<dbReference type="InterPro" id="IPR014327">
    <property type="entry name" value="RNA_pol_sigma70_bacteroid"/>
</dbReference>
<evidence type="ECO:0000259" key="6">
    <source>
        <dbReference type="Pfam" id="PF08281"/>
    </source>
</evidence>
<evidence type="ECO:0000313" key="8">
    <source>
        <dbReference type="Proteomes" id="UP000784286"/>
    </source>
</evidence>
<evidence type="ECO:0000256" key="4">
    <source>
        <dbReference type="ARBA" id="ARBA00023163"/>
    </source>
</evidence>
<dbReference type="SUPFAM" id="SSF88946">
    <property type="entry name" value="Sigma2 domain of RNA polymerase sigma factors"/>
    <property type="match status" value="1"/>
</dbReference>
<name>A0A948X1Z4_9BACT</name>
<reference evidence="7" key="1">
    <citation type="journal article" date="2021" name="PeerJ">
        <title>Extensive microbial diversity within the chicken gut microbiome revealed by metagenomics and culture.</title>
        <authorList>
            <person name="Gilroy R."/>
            <person name="Ravi A."/>
            <person name="Getino M."/>
            <person name="Pursley I."/>
            <person name="Horton D.L."/>
            <person name="Alikhan N.F."/>
            <person name="Baker D."/>
            <person name="Gharbi K."/>
            <person name="Hall N."/>
            <person name="Watson M."/>
            <person name="Adriaenssens E.M."/>
            <person name="Foster-Nyarko E."/>
            <person name="Jarju S."/>
            <person name="Secka A."/>
            <person name="Antonio M."/>
            <person name="Oren A."/>
            <person name="Chaudhuri R.R."/>
            <person name="La Ragione R."/>
            <person name="Hildebrand F."/>
            <person name="Pallen M.J."/>
        </authorList>
    </citation>
    <scope>NUCLEOTIDE SEQUENCE</scope>
    <source>
        <strain evidence="7">8470</strain>
    </source>
</reference>
<dbReference type="InterPro" id="IPR014284">
    <property type="entry name" value="RNA_pol_sigma-70_dom"/>
</dbReference>